<evidence type="ECO:0000313" key="2">
    <source>
        <dbReference type="Proteomes" id="UP001597244"/>
    </source>
</evidence>
<dbReference type="RefSeq" id="WP_125576412.1">
    <property type="nucleotide sequence ID" value="NZ_JBHTOF010000022.1"/>
</dbReference>
<dbReference type="EMBL" id="JBHTOF010000022">
    <property type="protein sequence ID" value="MFD1464994.1"/>
    <property type="molecule type" value="Genomic_DNA"/>
</dbReference>
<gene>
    <name evidence="1" type="ORF">ACFQ4L_02670</name>
</gene>
<organism evidence="1 2">
    <name type="scientific">Lapidilactobacillus mulanensis</name>
    <dbReference type="NCBI Taxonomy" id="2485999"/>
    <lineage>
        <taxon>Bacteria</taxon>
        <taxon>Bacillati</taxon>
        <taxon>Bacillota</taxon>
        <taxon>Bacilli</taxon>
        <taxon>Lactobacillales</taxon>
        <taxon>Lactobacillaceae</taxon>
        <taxon>Lapidilactobacillus</taxon>
    </lineage>
</organism>
<dbReference type="Proteomes" id="UP001597244">
    <property type="component" value="Unassembled WGS sequence"/>
</dbReference>
<name>A0ABW4DK67_9LACO</name>
<accession>A0ABW4DK67</accession>
<reference evidence="2" key="1">
    <citation type="journal article" date="2019" name="Int. J. Syst. Evol. Microbiol.">
        <title>The Global Catalogue of Microorganisms (GCM) 10K type strain sequencing project: providing services to taxonomists for standard genome sequencing and annotation.</title>
        <authorList>
            <consortium name="The Broad Institute Genomics Platform"/>
            <consortium name="The Broad Institute Genome Sequencing Center for Infectious Disease"/>
            <person name="Wu L."/>
            <person name="Ma J."/>
        </authorList>
    </citation>
    <scope>NUCLEOTIDE SEQUENCE [LARGE SCALE GENOMIC DNA]</scope>
    <source>
        <strain evidence="2">CCM 8951</strain>
    </source>
</reference>
<protein>
    <submittedName>
        <fullName evidence="1">Uncharacterized protein</fullName>
    </submittedName>
</protein>
<comment type="caution">
    <text evidence="1">The sequence shown here is derived from an EMBL/GenBank/DDBJ whole genome shotgun (WGS) entry which is preliminary data.</text>
</comment>
<proteinExistence type="predicted"/>
<sequence>MPVNLVKEFKSFMMNQEIVFEMQSDREITIYPKSKEQKRDVYFYVMHKFADQRQLEIHYDYSQMSIESNESRKMALEEIEGFARDFHSFIEIDHGNEVKIFYRTEGTRRVIARFVKKYYDRKFFLDESATASDFLHITFKALYVDGMALSEDVYEYFTKKLTAIAESYHSEISFVSINEIVVTSPTEKIRQSLKMRFRDYENVKVYRDNGTTNYLRITYVLSASEATG</sequence>
<keyword evidence="2" id="KW-1185">Reference proteome</keyword>
<evidence type="ECO:0000313" key="1">
    <source>
        <dbReference type="EMBL" id="MFD1464994.1"/>
    </source>
</evidence>